<evidence type="ECO:0008006" key="3">
    <source>
        <dbReference type="Google" id="ProtNLM"/>
    </source>
</evidence>
<dbReference type="PANTHER" id="PTHR34561">
    <property type="entry name" value="NADH DEHYDROGENASE [UBIQUINONE] 1 ALPHA SUBCOMPLEX ASSEMBLY FACTOR 8"/>
    <property type="match status" value="1"/>
</dbReference>
<dbReference type="Proteomes" id="UP000736335">
    <property type="component" value="Unassembled WGS sequence"/>
</dbReference>
<reference evidence="1" key="1">
    <citation type="journal article" date="2020" name="Nat. Commun.">
        <title>Large-scale genome sequencing of mycorrhizal fungi provides insights into the early evolution of symbiotic traits.</title>
        <authorList>
            <person name="Miyauchi S."/>
            <person name="Kiss E."/>
            <person name="Kuo A."/>
            <person name="Drula E."/>
            <person name="Kohler A."/>
            <person name="Sanchez-Garcia M."/>
            <person name="Morin E."/>
            <person name="Andreopoulos B."/>
            <person name="Barry K.W."/>
            <person name="Bonito G."/>
            <person name="Buee M."/>
            <person name="Carver A."/>
            <person name="Chen C."/>
            <person name="Cichocki N."/>
            <person name="Clum A."/>
            <person name="Culley D."/>
            <person name="Crous P.W."/>
            <person name="Fauchery L."/>
            <person name="Girlanda M."/>
            <person name="Hayes R.D."/>
            <person name="Keri Z."/>
            <person name="LaButti K."/>
            <person name="Lipzen A."/>
            <person name="Lombard V."/>
            <person name="Magnuson J."/>
            <person name="Maillard F."/>
            <person name="Murat C."/>
            <person name="Nolan M."/>
            <person name="Ohm R.A."/>
            <person name="Pangilinan J."/>
            <person name="Pereira M.F."/>
            <person name="Perotto S."/>
            <person name="Peter M."/>
            <person name="Pfister S."/>
            <person name="Riley R."/>
            <person name="Sitrit Y."/>
            <person name="Stielow J.B."/>
            <person name="Szollosi G."/>
            <person name="Zifcakova L."/>
            <person name="Stursova M."/>
            <person name="Spatafora J.W."/>
            <person name="Tedersoo L."/>
            <person name="Vaario L.M."/>
            <person name="Yamada A."/>
            <person name="Yan M."/>
            <person name="Wang P."/>
            <person name="Xu J."/>
            <person name="Bruns T."/>
            <person name="Baldrian P."/>
            <person name="Vilgalys R."/>
            <person name="Dunand C."/>
            <person name="Henrissat B."/>
            <person name="Grigoriev I.V."/>
            <person name="Hibbett D."/>
            <person name="Nagy L.G."/>
            <person name="Martin F.M."/>
        </authorList>
    </citation>
    <scope>NUCLEOTIDE SEQUENCE</scope>
    <source>
        <strain evidence="1">UH-Tt-Lm1</strain>
    </source>
</reference>
<dbReference type="EMBL" id="WIUZ02000001">
    <property type="protein sequence ID" value="KAF9793261.1"/>
    <property type="molecule type" value="Genomic_DNA"/>
</dbReference>
<reference evidence="1" key="2">
    <citation type="submission" date="2020-11" db="EMBL/GenBank/DDBJ databases">
        <authorList>
            <consortium name="DOE Joint Genome Institute"/>
            <person name="Kuo A."/>
            <person name="Miyauchi S."/>
            <person name="Kiss E."/>
            <person name="Drula E."/>
            <person name="Kohler A."/>
            <person name="Sanchez-Garcia M."/>
            <person name="Andreopoulos B."/>
            <person name="Barry K.W."/>
            <person name="Bonito G."/>
            <person name="Buee M."/>
            <person name="Carver A."/>
            <person name="Chen C."/>
            <person name="Cichocki N."/>
            <person name="Clum A."/>
            <person name="Culley D."/>
            <person name="Crous P.W."/>
            <person name="Fauchery L."/>
            <person name="Girlanda M."/>
            <person name="Hayes R."/>
            <person name="Keri Z."/>
            <person name="Labutti K."/>
            <person name="Lipzen A."/>
            <person name="Lombard V."/>
            <person name="Magnuson J."/>
            <person name="Maillard F."/>
            <person name="Morin E."/>
            <person name="Murat C."/>
            <person name="Nolan M."/>
            <person name="Ohm R."/>
            <person name="Pangilinan J."/>
            <person name="Pereira M."/>
            <person name="Perotto S."/>
            <person name="Peter M."/>
            <person name="Riley R."/>
            <person name="Sitrit Y."/>
            <person name="Stielow B."/>
            <person name="Szollosi G."/>
            <person name="Zifcakova L."/>
            <person name="Stursova M."/>
            <person name="Spatafora J.W."/>
            <person name="Tedersoo L."/>
            <person name="Vaario L.-M."/>
            <person name="Yamada A."/>
            <person name="Yan M."/>
            <person name="Wang P."/>
            <person name="Xu J."/>
            <person name="Bruns T."/>
            <person name="Baldrian P."/>
            <person name="Vilgalys R."/>
            <person name="Henrissat B."/>
            <person name="Grigoriev I.V."/>
            <person name="Hibbett D."/>
            <person name="Nagy L.G."/>
            <person name="Martin F.M."/>
        </authorList>
    </citation>
    <scope>NUCLEOTIDE SEQUENCE</scope>
    <source>
        <strain evidence="1">UH-Tt-Lm1</strain>
    </source>
</reference>
<gene>
    <name evidence="1" type="ORF">BJ322DRAFT_1103677</name>
</gene>
<proteinExistence type="predicted"/>
<dbReference type="OrthoDB" id="3821113at2759"/>
<name>A0A9P6LDN7_9AGAM</name>
<evidence type="ECO:0000313" key="2">
    <source>
        <dbReference type="Proteomes" id="UP000736335"/>
    </source>
</evidence>
<keyword evidence="2" id="KW-1185">Reference proteome</keyword>
<comment type="caution">
    <text evidence="1">The sequence shown here is derived from an EMBL/GenBank/DDBJ whole genome shotgun (WGS) entry which is preliminary data.</text>
</comment>
<dbReference type="InterPro" id="IPR034595">
    <property type="entry name" value="NDUFAF8"/>
</dbReference>
<dbReference type="GO" id="GO:0032981">
    <property type="term" value="P:mitochondrial respiratory chain complex I assembly"/>
    <property type="evidence" value="ECO:0007669"/>
    <property type="project" value="InterPro"/>
</dbReference>
<dbReference type="PROSITE" id="PS51808">
    <property type="entry name" value="CHCH"/>
    <property type="match status" value="1"/>
</dbReference>
<dbReference type="PANTHER" id="PTHR34561:SF1">
    <property type="entry name" value="NADH DEHYDROGENASE [UBIQUINONE] 1 ALPHA SUBCOMPLEX ASSEMBLY FACTOR 8"/>
    <property type="match status" value="1"/>
</dbReference>
<dbReference type="GO" id="GO:0005739">
    <property type="term" value="C:mitochondrion"/>
    <property type="evidence" value="ECO:0007669"/>
    <property type="project" value="InterPro"/>
</dbReference>
<accession>A0A9P6LDN7</accession>
<dbReference type="AlphaFoldDB" id="A0A9P6LDN7"/>
<sequence length="67" mass="7291">MTSPSTTTTATKPLQRLALHSTSTCASQAAAYGKCILATYTDVKKDACAEQFAEFGKCLRTAMKRKW</sequence>
<protein>
    <recommendedName>
        <fullName evidence="3">CHCH domain-containing protein</fullName>
    </recommendedName>
</protein>
<organism evidence="1 2">
    <name type="scientific">Thelephora terrestris</name>
    <dbReference type="NCBI Taxonomy" id="56493"/>
    <lineage>
        <taxon>Eukaryota</taxon>
        <taxon>Fungi</taxon>
        <taxon>Dikarya</taxon>
        <taxon>Basidiomycota</taxon>
        <taxon>Agaricomycotina</taxon>
        <taxon>Agaricomycetes</taxon>
        <taxon>Thelephorales</taxon>
        <taxon>Thelephoraceae</taxon>
        <taxon>Thelephora</taxon>
    </lineage>
</organism>
<evidence type="ECO:0000313" key="1">
    <source>
        <dbReference type="EMBL" id="KAF9793261.1"/>
    </source>
</evidence>